<accession>A0ABM0M8H2</accession>
<name>A0ABM0M8H2_SACKO</name>
<evidence type="ECO:0000313" key="3">
    <source>
        <dbReference type="RefSeq" id="XP_006816313.1"/>
    </source>
</evidence>
<dbReference type="RefSeq" id="XP_006816313.1">
    <property type="nucleotide sequence ID" value="XM_006816250.1"/>
</dbReference>
<reference evidence="3" key="1">
    <citation type="submission" date="2025-08" db="UniProtKB">
        <authorList>
            <consortium name="RefSeq"/>
        </authorList>
    </citation>
    <scope>IDENTIFICATION</scope>
    <source>
        <tissue evidence="3">Testes</tissue>
    </source>
</reference>
<keyword evidence="2" id="KW-1185">Reference proteome</keyword>
<protein>
    <submittedName>
        <fullName evidence="3">Uncharacterized protein LOC102809757</fullName>
    </submittedName>
</protein>
<evidence type="ECO:0000256" key="1">
    <source>
        <dbReference type="SAM" id="SignalP"/>
    </source>
</evidence>
<evidence type="ECO:0000313" key="2">
    <source>
        <dbReference type="Proteomes" id="UP000694865"/>
    </source>
</evidence>
<organism evidence="2 3">
    <name type="scientific">Saccoglossus kowalevskii</name>
    <name type="common">Acorn worm</name>
    <dbReference type="NCBI Taxonomy" id="10224"/>
    <lineage>
        <taxon>Eukaryota</taxon>
        <taxon>Metazoa</taxon>
        <taxon>Hemichordata</taxon>
        <taxon>Enteropneusta</taxon>
        <taxon>Harrimaniidae</taxon>
        <taxon>Saccoglossus</taxon>
    </lineage>
</organism>
<dbReference type="GeneID" id="102809757"/>
<gene>
    <name evidence="3" type="primary">LOC102809757</name>
</gene>
<sequence length="114" mass="13083">MNRQSSFVITSSLLIFLLLEFAMHVNSNKHGHRHVHVHGHGHQRKENAWDKMAVKMHNAANLGHGEELAELFESMDIRVKNMEKEDWIRIEHVLQGSPHAGEGKGLEDFVNVMQ</sequence>
<dbReference type="Proteomes" id="UP000694865">
    <property type="component" value="Unplaced"/>
</dbReference>
<keyword evidence="1" id="KW-0732">Signal</keyword>
<feature type="signal peptide" evidence="1">
    <location>
        <begin position="1"/>
        <end position="27"/>
    </location>
</feature>
<feature type="chain" id="PRO_5047475225" evidence="1">
    <location>
        <begin position="28"/>
        <end position="114"/>
    </location>
</feature>
<feature type="non-terminal residue" evidence="3">
    <location>
        <position position="114"/>
    </location>
</feature>
<proteinExistence type="predicted"/>